<reference evidence="6" key="1">
    <citation type="submission" date="2025-08" db="UniProtKB">
        <authorList>
            <consortium name="Ensembl"/>
        </authorList>
    </citation>
    <scope>IDENTIFICATION</scope>
</reference>
<sequence length="99" mass="11556">FRMLMFVSLFLVSRFHCESESFKMDLILDVCGFDMFDGRDDGEYTPQDDRPSRAGQFDYVMYGKVYRIEADETSTEAATPLRICICVSRVYHLLKKLAF</sequence>
<reference evidence="6" key="2">
    <citation type="submission" date="2025-09" db="UniProtKB">
        <authorList>
            <consortium name="Ensembl"/>
        </authorList>
    </citation>
    <scope>IDENTIFICATION</scope>
</reference>
<dbReference type="Ensembl" id="ENSCCRT00000071459.2">
    <property type="protein sequence ID" value="ENSCCRP00000065945.2"/>
    <property type="gene ID" value="ENSCCRG00000035534.2"/>
</dbReference>
<dbReference type="Proteomes" id="UP001108240">
    <property type="component" value="Unplaced"/>
</dbReference>
<keyword evidence="3" id="KW-0539">Nucleus</keyword>
<dbReference type="GO" id="GO:0005736">
    <property type="term" value="C:RNA polymerase I complex"/>
    <property type="evidence" value="ECO:0007669"/>
    <property type="project" value="TreeGrafter"/>
</dbReference>
<organism evidence="6 7">
    <name type="scientific">Cyprinus carpio carpio</name>
    <dbReference type="NCBI Taxonomy" id="630221"/>
    <lineage>
        <taxon>Eukaryota</taxon>
        <taxon>Metazoa</taxon>
        <taxon>Chordata</taxon>
        <taxon>Craniata</taxon>
        <taxon>Vertebrata</taxon>
        <taxon>Euteleostomi</taxon>
        <taxon>Actinopterygii</taxon>
        <taxon>Neopterygii</taxon>
        <taxon>Teleostei</taxon>
        <taxon>Ostariophysi</taxon>
        <taxon>Cypriniformes</taxon>
        <taxon>Cyprinidae</taxon>
        <taxon>Cyprininae</taxon>
        <taxon>Cyprinus</taxon>
    </lineage>
</organism>
<accession>A0A8C1DRB1</accession>
<feature type="chain" id="PRO_5039896765" evidence="5">
    <location>
        <begin position="20"/>
        <end position="99"/>
    </location>
</feature>
<evidence type="ECO:0000256" key="1">
    <source>
        <dbReference type="ARBA" id="ARBA00004123"/>
    </source>
</evidence>
<comment type="similarity">
    <text evidence="2">Belongs to the eukaryotic RPB8 RNA polymerase subunit family.</text>
</comment>
<dbReference type="PANTHER" id="PTHR10917:SF0">
    <property type="entry name" value="DNA-DIRECTED RNA POLYMERASES I, II, AND III SUBUNIT RPABC3"/>
    <property type="match status" value="1"/>
</dbReference>
<dbReference type="SUPFAM" id="SSF50249">
    <property type="entry name" value="Nucleic acid-binding proteins"/>
    <property type="match status" value="1"/>
</dbReference>
<keyword evidence="5" id="KW-0732">Signal</keyword>
<comment type="subcellular location">
    <subcellularLocation>
        <location evidence="1">Nucleus</location>
    </subcellularLocation>
</comment>
<dbReference type="AlphaFoldDB" id="A0A8C1DRB1"/>
<dbReference type="GO" id="GO:0006351">
    <property type="term" value="P:DNA-templated transcription"/>
    <property type="evidence" value="ECO:0007669"/>
    <property type="project" value="InterPro"/>
</dbReference>
<dbReference type="PANTHER" id="PTHR10917">
    <property type="entry name" value="DNA-DIRECTED RNA POLYMERASES I, II, AND III SUBUNIT RPABC3"/>
    <property type="match status" value="1"/>
</dbReference>
<dbReference type="GO" id="GO:0005666">
    <property type="term" value="C:RNA polymerase III complex"/>
    <property type="evidence" value="ECO:0007669"/>
    <property type="project" value="TreeGrafter"/>
</dbReference>
<dbReference type="SMART" id="SM00658">
    <property type="entry name" value="RPOL8c"/>
    <property type="match status" value="1"/>
</dbReference>
<dbReference type="InterPro" id="IPR012340">
    <property type="entry name" value="NA-bd_OB-fold"/>
</dbReference>
<comment type="function">
    <text evidence="4">DNA-dependent RNA polymerase catalyzes the transcription of DNA into RNA using the four ribonucleoside triphosphates as substrates. Common component of RNA polymerases I, II and III which synthesize ribosomal RNA precursors, mRNA precursors and many functional non-coding RNAs, and small RNAs, such as 5S rRNA and tRNAs, respectively.</text>
</comment>
<dbReference type="Gene3D" id="2.40.50.140">
    <property type="entry name" value="Nucleic acid-binding proteins"/>
    <property type="match status" value="1"/>
</dbReference>
<protein>
    <submittedName>
        <fullName evidence="6">Uncharacterized protein</fullName>
    </submittedName>
</protein>
<evidence type="ECO:0000313" key="6">
    <source>
        <dbReference type="Ensembl" id="ENSCCRP00000065945.2"/>
    </source>
</evidence>
<dbReference type="InterPro" id="IPR005570">
    <property type="entry name" value="RPABC3"/>
</dbReference>
<evidence type="ECO:0000256" key="5">
    <source>
        <dbReference type="SAM" id="SignalP"/>
    </source>
</evidence>
<evidence type="ECO:0000313" key="7">
    <source>
        <dbReference type="Proteomes" id="UP001108240"/>
    </source>
</evidence>
<dbReference type="GO" id="GO:0005665">
    <property type="term" value="C:RNA polymerase II, core complex"/>
    <property type="evidence" value="ECO:0007669"/>
    <property type="project" value="TreeGrafter"/>
</dbReference>
<evidence type="ECO:0000256" key="4">
    <source>
        <dbReference type="ARBA" id="ARBA00044496"/>
    </source>
</evidence>
<keyword evidence="7" id="KW-1185">Reference proteome</keyword>
<evidence type="ECO:0000256" key="3">
    <source>
        <dbReference type="ARBA" id="ARBA00023242"/>
    </source>
</evidence>
<name>A0A8C1DRB1_CYPCA</name>
<evidence type="ECO:0000256" key="2">
    <source>
        <dbReference type="ARBA" id="ARBA00008912"/>
    </source>
</evidence>
<feature type="signal peptide" evidence="5">
    <location>
        <begin position="1"/>
        <end position="19"/>
    </location>
</feature>
<dbReference type="GO" id="GO:0003899">
    <property type="term" value="F:DNA-directed RNA polymerase activity"/>
    <property type="evidence" value="ECO:0007669"/>
    <property type="project" value="InterPro"/>
</dbReference>
<proteinExistence type="inferred from homology"/>
<dbReference type="Pfam" id="PF03870">
    <property type="entry name" value="RNA_pol_Rpb8"/>
    <property type="match status" value="1"/>
</dbReference>